<feature type="compositionally biased region" description="Basic residues" evidence="1">
    <location>
        <begin position="104"/>
        <end position="113"/>
    </location>
</feature>
<reference evidence="2" key="2">
    <citation type="submission" date="2018-05" db="EMBL/GenBank/DDBJ databases">
        <title>OmerRS3 (Oryza meridionalis Reference Sequence Version 3).</title>
        <authorList>
            <person name="Zhang J."/>
            <person name="Kudrna D."/>
            <person name="Lee S."/>
            <person name="Talag J."/>
            <person name="Welchert J."/>
            <person name="Wing R.A."/>
        </authorList>
    </citation>
    <scope>NUCLEOTIDE SEQUENCE [LARGE SCALE GENOMIC DNA]</scope>
    <source>
        <strain evidence="2">cv. OR44</strain>
    </source>
</reference>
<dbReference type="Gramene" id="OMERI06G16330.1">
    <property type="protein sequence ID" value="OMERI06G16330.1"/>
    <property type="gene ID" value="OMERI06G16330"/>
</dbReference>
<evidence type="ECO:0000256" key="1">
    <source>
        <dbReference type="SAM" id="MobiDB-lite"/>
    </source>
</evidence>
<feature type="region of interest" description="Disordered" evidence="1">
    <location>
        <begin position="391"/>
        <end position="424"/>
    </location>
</feature>
<sequence length="424" mass="46585">MARRAAISGEKGRRAVVARRTYGEIAVVINISNSEPPASSLRWRTSHTMHRRPSSSRERFPDRHGWPLGSQAAEGARRRRGAGGDDTGAGKQGCGSSLLSMQRRGSRGARRRRDSLLSAAPLADGWGGEKGGGGGSKTATRRRRERARRRRWEYGRALASLTRATLCFPTRPPPPQPPPRRAHLTDAAREEARAVTCAMSRVIAAHPGPFPRRAPDTATPASPRLTATDKPTPTTASPRLAAIDKPTPRPPPPPPRSLSRRCPRPLPLTPASFLQPILAIRATTATLRFSRDAGAYFQRGGRQPVTLPIPNFQRGGRQPVTLPIPKTQHWSCCVEGFSLSRLQSRRRGHAPGRPAGKLGAKQIVEQQEQGTRKKLGQRGMREFLVDLRNQEEPVVADPNGRHGTQIQNKNSHRKHKIICNQDQT</sequence>
<proteinExistence type="predicted"/>
<feature type="region of interest" description="Disordered" evidence="1">
    <location>
        <begin position="35"/>
        <end position="151"/>
    </location>
</feature>
<evidence type="ECO:0000313" key="2">
    <source>
        <dbReference type="EnsemblPlants" id="OMERI06G16330.1"/>
    </source>
</evidence>
<feature type="compositionally biased region" description="Basic residues" evidence="1">
    <location>
        <begin position="139"/>
        <end position="151"/>
    </location>
</feature>
<dbReference type="HOGENOM" id="CLU_053418_0_0_1"/>
<name>A0A0E0E1Z5_9ORYZ</name>
<dbReference type="AlphaFoldDB" id="A0A0E0E1Z5"/>
<reference evidence="2" key="1">
    <citation type="submission" date="2015-04" db="UniProtKB">
        <authorList>
            <consortium name="EnsemblPlants"/>
        </authorList>
    </citation>
    <scope>IDENTIFICATION</scope>
</reference>
<feature type="compositionally biased region" description="Basic residues" evidence="1">
    <location>
        <begin position="44"/>
        <end position="54"/>
    </location>
</feature>
<keyword evidence="3" id="KW-1185">Reference proteome</keyword>
<evidence type="ECO:0000313" key="3">
    <source>
        <dbReference type="Proteomes" id="UP000008021"/>
    </source>
</evidence>
<dbReference type="EnsemblPlants" id="OMERI06G16330.1">
    <property type="protein sequence ID" value="OMERI06G16330.1"/>
    <property type="gene ID" value="OMERI06G16330"/>
</dbReference>
<feature type="compositionally biased region" description="Gly residues" evidence="1">
    <location>
        <begin position="125"/>
        <end position="136"/>
    </location>
</feature>
<dbReference type="Proteomes" id="UP000008021">
    <property type="component" value="Chromosome 6"/>
</dbReference>
<accession>A0A0E0E1Z5</accession>
<feature type="region of interest" description="Disordered" evidence="1">
    <location>
        <begin position="206"/>
        <end position="266"/>
    </location>
</feature>
<organism evidence="2">
    <name type="scientific">Oryza meridionalis</name>
    <dbReference type="NCBI Taxonomy" id="40149"/>
    <lineage>
        <taxon>Eukaryota</taxon>
        <taxon>Viridiplantae</taxon>
        <taxon>Streptophyta</taxon>
        <taxon>Embryophyta</taxon>
        <taxon>Tracheophyta</taxon>
        <taxon>Spermatophyta</taxon>
        <taxon>Magnoliopsida</taxon>
        <taxon>Liliopsida</taxon>
        <taxon>Poales</taxon>
        <taxon>Poaceae</taxon>
        <taxon>BOP clade</taxon>
        <taxon>Oryzoideae</taxon>
        <taxon>Oryzeae</taxon>
        <taxon>Oryzinae</taxon>
        <taxon>Oryza</taxon>
    </lineage>
</organism>
<protein>
    <submittedName>
        <fullName evidence="2">Uncharacterized protein</fullName>
    </submittedName>
</protein>
<feature type="compositionally biased region" description="Basic and acidic residues" evidence="1">
    <location>
        <begin position="55"/>
        <end position="65"/>
    </location>
</feature>
<feature type="compositionally biased region" description="Gly residues" evidence="1">
    <location>
        <begin position="84"/>
        <end position="93"/>
    </location>
</feature>